<gene>
    <name evidence="1" type="ORF">NM208_g2027</name>
</gene>
<comment type="caution">
    <text evidence="1">The sequence shown here is derived from an EMBL/GenBank/DDBJ whole genome shotgun (WGS) entry which is preliminary data.</text>
</comment>
<dbReference type="EMBL" id="JANRMS010000115">
    <property type="protein sequence ID" value="KAJ3546380.1"/>
    <property type="molecule type" value="Genomic_DNA"/>
</dbReference>
<proteinExistence type="predicted"/>
<protein>
    <submittedName>
        <fullName evidence="1">Uncharacterized protein</fullName>
    </submittedName>
</protein>
<evidence type="ECO:0000313" key="2">
    <source>
        <dbReference type="Proteomes" id="UP001148629"/>
    </source>
</evidence>
<organism evidence="1 2">
    <name type="scientific">Fusarium decemcellulare</name>
    <dbReference type="NCBI Taxonomy" id="57161"/>
    <lineage>
        <taxon>Eukaryota</taxon>
        <taxon>Fungi</taxon>
        <taxon>Dikarya</taxon>
        <taxon>Ascomycota</taxon>
        <taxon>Pezizomycotina</taxon>
        <taxon>Sordariomycetes</taxon>
        <taxon>Hypocreomycetidae</taxon>
        <taxon>Hypocreales</taxon>
        <taxon>Nectriaceae</taxon>
        <taxon>Fusarium</taxon>
        <taxon>Fusarium decemcellulare species complex</taxon>
    </lineage>
</organism>
<sequence>MVMLRSARTGDIAQKNLIVDVSDHPDWGTTRQEVIRVLLKAAKEAGCDIRFGVTVTDVHDEPEKQATVELSDGSLMYADLIIAADGVLSRLRSKILPPSDGSLEPQISDFTFYGILVPVSELKKYPGASRLYDQTAVNSWMGQGVFAVSRYNPPTELAGLLLCIKDETDQQGLWDESGDIEYVRRAFKGYCSEIETALRLADSCDRWKLVEMPNLPSWTSQGGRVILLGDSAHAMHPNAGQGYSQIVEDIGVLEYFLRTFPEGTPVSQITSAWQEFRKPRVERIRDYAKWNTRIFAGEMVWSSRKPNPQPAKTSVRSLKNVRMDMNAHFATSAFLKWTLDYDAIDEWLRWEDEEWKHGLQRIKEKGFGKKALEEALGELEQPTQHAVGFWLFPIEAFGPLHDVDEDPTRESRLWDHKVHTVFDLSGYKPELCLQHLP</sequence>
<keyword evidence="2" id="KW-1185">Reference proteome</keyword>
<name>A0ACC1SU29_9HYPO</name>
<reference evidence="1" key="1">
    <citation type="submission" date="2022-08" db="EMBL/GenBank/DDBJ databases">
        <title>Genome Sequence of Fusarium decemcellulare.</title>
        <authorList>
            <person name="Buettner E."/>
        </authorList>
    </citation>
    <scope>NUCLEOTIDE SEQUENCE</scope>
    <source>
        <strain evidence="1">Babe19</strain>
    </source>
</reference>
<accession>A0ACC1SU29</accession>
<dbReference type="Proteomes" id="UP001148629">
    <property type="component" value="Unassembled WGS sequence"/>
</dbReference>
<evidence type="ECO:0000313" key="1">
    <source>
        <dbReference type="EMBL" id="KAJ3546380.1"/>
    </source>
</evidence>